<evidence type="ECO:0000259" key="8">
    <source>
        <dbReference type="PROSITE" id="PS50075"/>
    </source>
</evidence>
<dbReference type="InterPro" id="IPR015083">
    <property type="entry name" value="NorB/c/GfsB-D-like_docking"/>
</dbReference>
<keyword evidence="6" id="KW-0511">Multifunctional enzyme</keyword>
<dbReference type="PROSITE" id="PS00012">
    <property type="entry name" value="PHOSPHOPANTETHEINE"/>
    <property type="match status" value="1"/>
</dbReference>
<dbReference type="SMART" id="SM00827">
    <property type="entry name" value="PKS_AT"/>
    <property type="match status" value="1"/>
</dbReference>
<dbReference type="GO" id="GO:0033068">
    <property type="term" value="P:macrolide biosynthetic process"/>
    <property type="evidence" value="ECO:0007669"/>
    <property type="project" value="UniProtKB-ARBA"/>
</dbReference>
<dbReference type="InterPro" id="IPR013968">
    <property type="entry name" value="PKS_KR"/>
</dbReference>
<dbReference type="InterPro" id="IPR006162">
    <property type="entry name" value="Ppantetheine_attach_site"/>
</dbReference>
<feature type="domain" description="Carrier" evidence="8">
    <location>
        <begin position="1471"/>
        <end position="1546"/>
    </location>
</feature>
<dbReference type="SUPFAM" id="SSF51735">
    <property type="entry name" value="NAD(P)-binding Rossmann-fold domains"/>
    <property type="match status" value="2"/>
</dbReference>
<dbReference type="Pfam" id="PF00698">
    <property type="entry name" value="Acyl_transf_1"/>
    <property type="match status" value="1"/>
</dbReference>
<dbReference type="InterPro" id="IPR020841">
    <property type="entry name" value="PKS_Beta-ketoAc_synthase_dom"/>
</dbReference>
<dbReference type="Proteomes" id="UP000323454">
    <property type="component" value="Unassembled WGS sequence"/>
</dbReference>
<dbReference type="OrthoDB" id="9778690at2"/>
<dbReference type="Pfam" id="PF08990">
    <property type="entry name" value="Docking"/>
    <property type="match status" value="1"/>
</dbReference>
<dbReference type="SMART" id="SM00822">
    <property type="entry name" value="PKS_KR"/>
    <property type="match status" value="1"/>
</dbReference>
<evidence type="ECO:0000259" key="9">
    <source>
        <dbReference type="PROSITE" id="PS52004"/>
    </source>
</evidence>
<sequence>MADEAKLRDYLKRVTVDLYEARRELERADLRQHEPIAIVGAACRYPGGVRSPEDLWRLVADGGDAIGDFPANRGWDVDALYDPDPDHSGTTYTRRGGFLHDVADFDAEFFGISPREALAMDPQQRLLLETTWEVFERAGIAPDTVRGSRTGVFTGSSSQDYGTLTTTATDNVEGYVLTGNAASVLSGRLSYTFGLEGPAVTVDTACSSSLVALHLATRSLRAGECELALAGGVSILATPAGFVEFSRQRGLSKDGRCKAFAASADGTGWGEGVGVLLLERLSDARRNGHRVLAVVRGTAVNQDGASNGLSAPNGPAQQRVIRAALADAGLTPSEVDTVEAHGTGTTLGDPIEAQALLATYGADRPADHPLWLGSVKSNIGHTAAAAGVAGIIKMTEAIAHGVLPSTLHVDEPIPHVNWASGAVSLLTEPRPWPDTGSPRRAGVSAFGVSGTNAHVIIEQPPAAEPPAAQPNSVAPLDIRGAVPLLLSARTERDLHANAARLRETLTRQRPLDVGVSLASTRMAFEHRAVLVAGEPDPTDADASESAAAATDAAVGGRSNLSVAALAALAAGESTPTVLRGSAGTTVDQVVFVCSGAGAHWPGMGRDLLASSPVFAETIAACERALAPHVDWSLADVLRDPTEHALDLVDVVQPAQWACTIALAELWQACGVRPTAVLGHSQGEIAAAVIAGALSLADGATLIAHRGAVLAANLVGRGGMALVPLAEEAVTARLGRWAGRLTVGAINSPTAVVVSGDTEPLAELVAELIGEGVKARHITKAGFASHSPQVERIRAELLAGWAGVRAGTGRIRFVSTVTGGHLDPEGLDAEYWYRNVREPVRFEPAIRTLLNQGHRMFLELGAHPVLAVNIQEIIDDTAAPATVVGSLRRDEGGARRFVASLGQAWTSGVAVDWPALFAGTGGRRVALPTYPFHRERFWLTTAPPARSTDRDADFWTAVEHEDTTALADTLGVRGEALDEVLPALASWRRNRQQQSTVDEWRYRIAWRPIPEPQDHGRPGRWLVVAPDAADHETKVAACVAALEHRDTRCVVLAVDTGKADRAWLARQLRDAAEPGLSGVLSLLALDERPHPDHPAVPGGAAGTLVLAQALADADLDAPLWTVTIGAASVGDEDPVTSPNQALVAGLARAMAREHPQPWGGHLDLSASAPDWARLAAALPALRGEDVAVRSTGTYVRRLARAPIGDRPARTPWRPRGAVLVADPTGHLAAPLAKWLAGQGAAHLLLAVPPGTDLGELTVDATIGGLDRDALAALIAAAPPDHPLTAVVHTGVPLHEAPLDRLTPDRLAPPDSVRLLHELTDGTDLDAFVLFSSIAATLGGIAQGGASAANAYLDALAEHRAATGRPATSVAWGPWADPDGAVDTVRRDRLGRRGLALLDPERALTALRAAVDHGDTTVTVADLDWTLFAPAFAGGRPSPLLAELVEPAPPAARPTATGLRHRLAEAAPAERRRLLTALVRTEVAAVLAHPSPDAVATDRGLLELGFDSLTGVELRTRLAAATGLRLGASLVLDNLDVAGLADRLHAELSGSAPVPTSDDNSLANLFLRAVRQGNAAEFTALLSTAAQFRATVDEPTTPAAPVDLVDGDGRVLVCLPTALATSGPHQYARFAAPLRGDHRVLGLPLPGFLAGEPLPATVDAAASHLAAAVTAAVTDRPFALVGYSSGGLLANAVARRLAEQGRAPDALVLIDSRPLDHAALAEQPEVFEGMAARLDAVDDTRLTAMGGYLRLLDGWQPAETTAPTLLVRAADGRACWPARHDVVDVPGDHFTVLEEHAASTAESVRAWLAGLG</sequence>
<dbReference type="GO" id="GO:0004312">
    <property type="term" value="F:fatty acid synthase activity"/>
    <property type="evidence" value="ECO:0007669"/>
    <property type="project" value="TreeGrafter"/>
</dbReference>
<dbReference type="InterPro" id="IPR001031">
    <property type="entry name" value="Thioesterase"/>
</dbReference>
<keyword evidence="11" id="KW-1185">Reference proteome</keyword>
<evidence type="ECO:0000256" key="1">
    <source>
        <dbReference type="ARBA" id="ARBA00001957"/>
    </source>
</evidence>
<dbReference type="SUPFAM" id="SSF52151">
    <property type="entry name" value="FabD/lysophospholipase-like"/>
    <property type="match status" value="1"/>
</dbReference>
<dbReference type="Pfam" id="PF08659">
    <property type="entry name" value="KR"/>
    <property type="match status" value="1"/>
</dbReference>
<dbReference type="InterPro" id="IPR057326">
    <property type="entry name" value="KR_dom"/>
</dbReference>
<dbReference type="CDD" id="cd00833">
    <property type="entry name" value="PKS"/>
    <property type="match status" value="1"/>
</dbReference>
<dbReference type="PANTHER" id="PTHR43775">
    <property type="entry name" value="FATTY ACID SYNTHASE"/>
    <property type="match status" value="1"/>
</dbReference>
<dbReference type="EMBL" id="VUOB01000046">
    <property type="protein sequence ID" value="KAA2257251.1"/>
    <property type="molecule type" value="Genomic_DNA"/>
</dbReference>
<feature type="domain" description="Ketosynthase family 3 (KS3)" evidence="9">
    <location>
        <begin position="33"/>
        <end position="459"/>
    </location>
</feature>
<dbReference type="Gene3D" id="6.10.140.1830">
    <property type="match status" value="1"/>
</dbReference>
<proteinExistence type="predicted"/>
<organism evidence="10 11">
    <name type="scientific">Solihabitans fulvus</name>
    <dbReference type="NCBI Taxonomy" id="1892852"/>
    <lineage>
        <taxon>Bacteria</taxon>
        <taxon>Bacillati</taxon>
        <taxon>Actinomycetota</taxon>
        <taxon>Actinomycetes</taxon>
        <taxon>Pseudonocardiales</taxon>
        <taxon>Pseudonocardiaceae</taxon>
        <taxon>Solihabitans</taxon>
    </lineage>
</organism>
<evidence type="ECO:0000256" key="7">
    <source>
        <dbReference type="ARBA" id="ARBA00023315"/>
    </source>
</evidence>
<dbReference type="Pfam" id="PF00109">
    <property type="entry name" value="ketoacyl-synt"/>
    <property type="match status" value="1"/>
</dbReference>
<keyword evidence="5" id="KW-0045">Antibiotic biosynthesis</keyword>
<dbReference type="FunFam" id="3.40.47.10:FF:000019">
    <property type="entry name" value="Polyketide synthase type I"/>
    <property type="match status" value="1"/>
</dbReference>
<dbReference type="PANTHER" id="PTHR43775:SF51">
    <property type="entry name" value="INACTIVE PHENOLPHTHIOCEROL SYNTHESIS POLYKETIDE SYNTHASE TYPE I PKS1-RELATED"/>
    <property type="match status" value="1"/>
</dbReference>
<protein>
    <submittedName>
        <fullName evidence="10">Acyltransferase domain-containing protein</fullName>
    </submittedName>
</protein>
<dbReference type="SUPFAM" id="SSF53474">
    <property type="entry name" value="alpha/beta-Hydrolases"/>
    <property type="match status" value="1"/>
</dbReference>
<gene>
    <name evidence="10" type="ORF">F0L68_25155</name>
</gene>
<dbReference type="FunFam" id="3.40.366.10:FF:000002">
    <property type="entry name" value="Probable polyketide synthase 2"/>
    <property type="match status" value="1"/>
</dbReference>
<dbReference type="GO" id="GO:0004315">
    <property type="term" value="F:3-oxoacyl-[acyl-carrier-protein] synthase activity"/>
    <property type="evidence" value="ECO:0007669"/>
    <property type="project" value="InterPro"/>
</dbReference>
<dbReference type="SMART" id="SM00825">
    <property type="entry name" value="PKS_KS"/>
    <property type="match status" value="1"/>
</dbReference>
<dbReference type="InterPro" id="IPR014031">
    <property type="entry name" value="Ketoacyl_synth_C"/>
</dbReference>
<dbReference type="InterPro" id="IPR014043">
    <property type="entry name" value="Acyl_transferase_dom"/>
</dbReference>
<keyword evidence="3" id="KW-0597">Phosphoprotein</keyword>
<dbReference type="InterPro" id="IPR041618">
    <property type="entry name" value="PKS_DE"/>
</dbReference>
<dbReference type="InterPro" id="IPR029058">
    <property type="entry name" value="AB_hydrolase_fold"/>
</dbReference>
<dbReference type="Pfam" id="PF00975">
    <property type="entry name" value="Thioesterase"/>
    <property type="match status" value="1"/>
</dbReference>
<name>A0A5B2X214_9PSEU</name>
<dbReference type="PROSITE" id="PS52004">
    <property type="entry name" value="KS3_2"/>
    <property type="match status" value="1"/>
</dbReference>
<evidence type="ECO:0000313" key="10">
    <source>
        <dbReference type="EMBL" id="KAA2257251.1"/>
    </source>
</evidence>
<dbReference type="InterPro" id="IPR036736">
    <property type="entry name" value="ACP-like_sf"/>
</dbReference>
<comment type="cofactor">
    <cofactor evidence="1">
        <name>pantetheine 4'-phosphate</name>
        <dbReference type="ChEBI" id="CHEBI:47942"/>
    </cofactor>
</comment>
<comment type="caution">
    <text evidence="10">The sequence shown here is derived from an EMBL/GenBank/DDBJ whole genome shotgun (WGS) entry which is preliminary data.</text>
</comment>
<dbReference type="SUPFAM" id="SSF55048">
    <property type="entry name" value="Probable ACP-binding domain of malonyl-CoA ACP transacylase"/>
    <property type="match status" value="1"/>
</dbReference>
<evidence type="ECO:0000256" key="4">
    <source>
        <dbReference type="ARBA" id="ARBA00022679"/>
    </source>
</evidence>
<dbReference type="Pfam" id="PF02801">
    <property type="entry name" value="Ketoacyl-synt_C"/>
    <property type="match status" value="1"/>
</dbReference>
<reference evidence="10 11" key="1">
    <citation type="submission" date="2019-09" db="EMBL/GenBank/DDBJ databases">
        <title>Goodfellowia gen. nov., a new genus of the Pseudonocardineae related to Actinoalloteichus, containing Goodfellowia coeruleoviolacea gen. nov., comb. nov. gen. nov., comb. nov.</title>
        <authorList>
            <person name="Labeda D."/>
        </authorList>
    </citation>
    <scope>NUCLEOTIDE SEQUENCE [LARGE SCALE GENOMIC DNA]</scope>
    <source>
        <strain evidence="10 11">AN110305</strain>
    </source>
</reference>
<dbReference type="InterPro" id="IPR020802">
    <property type="entry name" value="TesA-like"/>
</dbReference>
<keyword evidence="7 10" id="KW-0012">Acyltransferase</keyword>
<dbReference type="Gene3D" id="3.40.50.1820">
    <property type="entry name" value="alpha/beta hydrolase"/>
    <property type="match status" value="1"/>
</dbReference>
<dbReference type="Gene3D" id="3.40.47.10">
    <property type="match status" value="1"/>
</dbReference>
<dbReference type="InterPro" id="IPR014030">
    <property type="entry name" value="Ketoacyl_synth_N"/>
</dbReference>
<dbReference type="Gene3D" id="3.40.366.10">
    <property type="entry name" value="Malonyl-Coenzyme A Acyl Carrier Protein, domain 2"/>
    <property type="match status" value="1"/>
</dbReference>
<dbReference type="GO" id="GO:0031177">
    <property type="term" value="F:phosphopantetheine binding"/>
    <property type="evidence" value="ECO:0007669"/>
    <property type="project" value="InterPro"/>
</dbReference>
<dbReference type="SMART" id="SM00824">
    <property type="entry name" value="PKS_TE"/>
    <property type="match status" value="1"/>
</dbReference>
<dbReference type="InterPro" id="IPR018201">
    <property type="entry name" value="Ketoacyl_synth_AS"/>
</dbReference>
<evidence type="ECO:0000313" key="11">
    <source>
        <dbReference type="Proteomes" id="UP000323454"/>
    </source>
</evidence>
<dbReference type="InterPro" id="IPR032821">
    <property type="entry name" value="PKS_assoc"/>
</dbReference>
<evidence type="ECO:0000256" key="3">
    <source>
        <dbReference type="ARBA" id="ARBA00022553"/>
    </source>
</evidence>
<dbReference type="InterPro" id="IPR050091">
    <property type="entry name" value="PKS_NRPS_Biosynth_Enz"/>
</dbReference>
<reference evidence="10 11" key="2">
    <citation type="submission" date="2019-09" db="EMBL/GenBank/DDBJ databases">
        <authorList>
            <person name="Jin C."/>
        </authorList>
    </citation>
    <scope>NUCLEOTIDE SEQUENCE [LARGE SCALE GENOMIC DNA]</scope>
    <source>
        <strain evidence="10 11">AN110305</strain>
    </source>
</reference>
<evidence type="ECO:0000256" key="5">
    <source>
        <dbReference type="ARBA" id="ARBA00023194"/>
    </source>
</evidence>
<dbReference type="InterPro" id="IPR020806">
    <property type="entry name" value="PKS_PP-bd"/>
</dbReference>
<dbReference type="SUPFAM" id="SSF53901">
    <property type="entry name" value="Thiolase-like"/>
    <property type="match status" value="1"/>
</dbReference>
<evidence type="ECO:0000256" key="2">
    <source>
        <dbReference type="ARBA" id="ARBA00022450"/>
    </source>
</evidence>
<dbReference type="InterPro" id="IPR016036">
    <property type="entry name" value="Malonyl_transacylase_ACP-bd"/>
</dbReference>
<dbReference type="Pfam" id="PF18369">
    <property type="entry name" value="PKS_DE"/>
    <property type="match status" value="1"/>
</dbReference>
<evidence type="ECO:0000256" key="6">
    <source>
        <dbReference type="ARBA" id="ARBA00023268"/>
    </source>
</evidence>
<dbReference type="NCBIfam" id="NF045894">
    <property type="entry name" value="PKS_plus_SDR"/>
    <property type="match status" value="1"/>
</dbReference>
<dbReference type="Gene3D" id="1.10.1200.10">
    <property type="entry name" value="ACP-like"/>
    <property type="match status" value="1"/>
</dbReference>
<keyword evidence="2" id="KW-0596">Phosphopantetheine</keyword>
<dbReference type="PROSITE" id="PS00606">
    <property type="entry name" value="KS3_1"/>
    <property type="match status" value="1"/>
</dbReference>
<dbReference type="Pfam" id="PF00550">
    <property type="entry name" value="PP-binding"/>
    <property type="match status" value="1"/>
</dbReference>
<dbReference type="InterPro" id="IPR009081">
    <property type="entry name" value="PP-bd_ACP"/>
</dbReference>
<dbReference type="CDD" id="cd08952">
    <property type="entry name" value="KR_1_SDR_x"/>
    <property type="match status" value="1"/>
</dbReference>
<accession>A0A5B2X214</accession>
<dbReference type="InterPro" id="IPR001227">
    <property type="entry name" value="Ac_transferase_dom_sf"/>
</dbReference>
<dbReference type="PROSITE" id="PS50075">
    <property type="entry name" value="CARRIER"/>
    <property type="match status" value="1"/>
</dbReference>
<keyword evidence="4 10" id="KW-0808">Transferase</keyword>
<dbReference type="Gene3D" id="3.40.50.720">
    <property type="entry name" value="NAD(P)-binding Rossmann-like Domain"/>
    <property type="match status" value="1"/>
</dbReference>
<dbReference type="Gene3D" id="3.30.70.3290">
    <property type="match status" value="1"/>
</dbReference>
<dbReference type="GO" id="GO:0006633">
    <property type="term" value="P:fatty acid biosynthetic process"/>
    <property type="evidence" value="ECO:0007669"/>
    <property type="project" value="InterPro"/>
</dbReference>
<dbReference type="InterPro" id="IPR016035">
    <property type="entry name" value="Acyl_Trfase/lysoPLipase"/>
</dbReference>
<dbReference type="SMART" id="SM00823">
    <property type="entry name" value="PKS_PP"/>
    <property type="match status" value="1"/>
</dbReference>
<dbReference type="InterPro" id="IPR016039">
    <property type="entry name" value="Thiolase-like"/>
</dbReference>
<dbReference type="Pfam" id="PF16197">
    <property type="entry name" value="KAsynt_C_assoc"/>
    <property type="match status" value="1"/>
</dbReference>
<dbReference type="InterPro" id="IPR036291">
    <property type="entry name" value="NAD(P)-bd_dom_sf"/>
</dbReference>